<dbReference type="EMBL" id="JAQQWP010000008">
    <property type="protein sequence ID" value="KAK8105134.1"/>
    <property type="molecule type" value="Genomic_DNA"/>
</dbReference>
<reference evidence="2 3" key="1">
    <citation type="submission" date="2023-01" db="EMBL/GenBank/DDBJ databases">
        <title>Analysis of 21 Apiospora genomes using comparative genomics revels a genus with tremendous synthesis potential of carbohydrate active enzymes and secondary metabolites.</title>
        <authorList>
            <person name="Sorensen T."/>
        </authorList>
    </citation>
    <scope>NUCLEOTIDE SEQUENCE [LARGE SCALE GENOMIC DNA]</scope>
    <source>
        <strain evidence="2 3">CBS 117206</strain>
    </source>
</reference>
<keyword evidence="3" id="KW-1185">Reference proteome</keyword>
<dbReference type="AlphaFoldDB" id="A0AAW0QNH7"/>
<protein>
    <submittedName>
        <fullName evidence="2">Uncharacterized protein</fullName>
    </submittedName>
</protein>
<organism evidence="2 3">
    <name type="scientific">Apiospora kogelbergensis</name>
    <dbReference type="NCBI Taxonomy" id="1337665"/>
    <lineage>
        <taxon>Eukaryota</taxon>
        <taxon>Fungi</taxon>
        <taxon>Dikarya</taxon>
        <taxon>Ascomycota</taxon>
        <taxon>Pezizomycotina</taxon>
        <taxon>Sordariomycetes</taxon>
        <taxon>Xylariomycetidae</taxon>
        <taxon>Amphisphaeriales</taxon>
        <taxon>Apiosporaceae</taxon>
        <taxon>Apiospora</taxon>
    </lineage>
</organism>
<feature type="region of interest" description="Disordered" evidence="1">
    <location>
        <begin position="86"/>
        <end position="117"/>
    </location>
</feature>
<name>A0AAW0QNH7_9PEZI</name>
<feature type="region of interest" description="Disordered" evidence="1">
    <location>
        <begin position="41"/>
        <end position="65"/>
    </location>
</feature>
<evidence type="ECO:0000256" key="1">
    <source>
        <dbReference type="SAM" id="MobiDB-lite"/>
    </source>
</evidence>
<accession>A0AAW0QNH7</accession>
<sequence>MHMNQEVDLPPTHAPLRWAATRTMSIAGSLIFSLSMDMAHDVQEQEDSPPSLIGTSPPVEGNDSTLGYASSLPMKFIDIEHDGICESPLAGPKSEPGNPQLETSATRFAVGDAQYRG</sequence>
<gene>
    <name evidence="2" type="ORF">PG999_008493</name>
</gene>
<comment type="caution">
    <text evidence="2">The sequence shown here is derived from an EMBL/GenBank/DDBJ whole genome shotgun (WGS) entry which is preliminary data.</text>
</comment>
<evidence type="ECO:0000313" key="3">
    <source>
        <dbReference type="Proteomes" id="UP001392437"/>
    </source>
</evidence>
<evidence type="ECO:0000313" key="2">
    <source>
        <dbReference type="EMBL" id="KAK8105134.1"/>
    </source>
</evidence>
<dbReference type="Proteomes" id="UP001392437">
    <property type="component" value="Unassembled WGS sequence"/>
</dbReference>
<proteinExistence type="predicted"/>